<dbReference type="AlphaFoldDB" id="A0A8C1J0T6"/>
<reference evidence="3" key="1">
    <citation type="submission" date="2025-08" db="UniProtKB">
        <authorList>
            <consortium name="Ensembl"/>
        </authorList>
    </citation>
    <scope>IDENTIFICATION</scope>
</reference>
<keyword evidence="1" id="KW-1015">Disulfide bond</keyword>
<organism evidence="3 4">
    <name type="scientific">Cyprinus carpio</name>
    <name type="common">Common carp</name>
    <dbReference type="NCBI Taxonomy" id="7962"/>
    <lineage>
        <taxon>Eukaryota</taxon>
        <taxon>Metazoa</taxon>
        <taxon>Chordata</taxon>
        <taxon>Craniata</taxon>
        <taxon>Vertebrata</taxon>
        <taxon>Euteleostomi</taxon>
        <taxon>Actinopterygii</taxon>
        <taxon>Neopterygii</taxon>
        <taxon>Teleostei</taxon>
        <taxon>Ostariophysi</taxon>
        <taxon>Cypriniformes</taxon>
        <taxon>Cyprinidae</taxon>
        <taxon>Cyprininae</taxon>
        <taxon>Cyprinus</taxon>
    </lineage>
</organism>
<reference evidence="3" key="2">
    <citation type="submission" date="2025-09" db="UniProtKB">
        <authorList>
            <consortium name="Ensembl"/>
        </authorList>
    </citation>
    <scope>IDENTIFICATION</scope>
</reference>
<dbReference type="GO" id="GO:0006508">
    <property type="term" value="P:proteolysis"/>
    <property type="evidence" value="ECO:0007669"/>
    <property type="project" value="InterPro"/>
</dbReference>
<dbReference type="PROSITE" id="PS00134">
    <property type="entry name" value="TRYPSIN_HIS"/>
    <property type="match status" value="1"/>
</dbReference>
<evidence type="ECO:0000313" key="3">
    <source>
        <dbReference type="Ensembl" id="ENSCCRP00010025522.1"/>
    </source>
</evidence>
<evidence type="ECO:0000259" key="2">
    <source>
        <dbReference type="Pfam" id="PF00089"/>
    </source>
</evidence>
<dbReference type="InterPro" id="IPR009003">
    <property type="entry name" value="Peptidase_S1_PA"/>
</dbReference>
<proteinExistence type="predicted"/>
<dbReference type="PANTHER" id="PTHR24252:SF7">
    <property type="entry name" value="HYALIN"/>
    <property type="match status" value="1"/>
</dbReference>
<keyword evidence="4" id="KW-1185">Reference proteome</keyword>
<evidence type="ECO:0000313" key="4">
    <source>
        <dbReference type="Proteomes" id="UP000694427"/>
    </source>
</evidence>
<feature type="domain" description="Peptidase S1" evidence="2">
    <location>
        <begin position="17"/>
        <end position="74"/>
    </location>
</feature>
<name>A0A8C1J0T6_CYPCA</name>
<dbReference type="InterPro" id="IPR043504">
    <property type="entry name" value="Peptidase_S1_PA_chymotrypsin"/>
</dbReference>
<dbReference type="InterPro" id="IPR001254">
    <property type="entry name" value="Trypsin_dom"/>
</dbReference>
<dbReference type="PANTHER" id="PTHR24252">
    <property type="entry name" value="ACROSIN-RELATED"/>
    <property type="match status" value="1"/>
</dbReference>
<protein>
    <recommendedName>
        <fullName evidence="2">Peptidase S1 domain-containing protein</fullName>
    </recommendedName>
</protein>
<dbReference type="Proteomes" id="UP000694427">
    <property type="component" value="Unplaced"/>
</dbReference>
<dbReference type="SUPFAM" id="SSF50494">
    <property type="entry name" value="Trypsin-like serine proteases"/>
    <property type="match status" value="1"/>
</dbReference>
<dbReference type="Gene3D" id="2.40.10.10">
    <property type="entry name" value="Trypsin-like serine proteases"/>
    <property type="match status" value="1"/>
</dbReference>
<dbReference type="Pfam" id="PF00089">
    <property type="entry name" value="Trypsin"/>
    <property type="match status" value="1"/>
</dbReference>
<dbReference type="InterPro" id="IPR018114">
    <property type="entry name" value="TRYPSIN_HIS"/>
</dbReference>
<dbReference type="GO" id="GO:0004252">
    <property type="term" value="F:serine-type endopeptidase activity"/>
    <property type="evidence" value="ECO:0007669"/>
    <property type="project" value="InterPro"/>
</dbReference>
<evidence type="ECO:0000256" key="1">
    <source>
        <dbReference type="ARBA" id="ARBA00023157"/>
    </source>
</evidence>
<accession>A0A8C1J0T6</accession>
<dbReference type="Ensembl" id="ENSCCRT00010028010.1">
    <property type="protein sequence ID" value="ENSCCRP00010025522.1"/>
    <property type="gene ID" value="ENSCCRG00010010995.1"/>
</dbReference>
<sequence>MSLEVCAHGPMHPRVADGVNAPKKAYPWMVSLHDPTCHFCGGSLISKEWVLSAAHCFFRSEPYQPKQVTKKHNLFLFAGGLWRSNNESALFTVGSVWHHQLGYWLW</sequence>